<proteinExistence type="predicted"/>
<comment type="caution">
    <text evidence="1">The sequence shown here is derived from an EMBL/GenBank/DDBJ whole genome shotgun (WGS) entry which is preliminary data.</text>
</comment>
<protein>
    <submittedName>
        <fullName evidence="1">Uncharacterized protein</fullName>
    </submittedName>
</protein>
<gene>
    <name evidence="1" type="ORF">B0H17DRAFT_1262907</name>
</gene>
<evidence type="ECO:0000313" key="2">
    <source>
        <dbReference type="Proteomes" id="UP001221757"/>
    </source>
</evidence>
<dbReference type="EMBL" id="JARKIE010000289">
    <property type="protein sequence ID" value="KAJ7657501.1"/>
    <property type="molecule type" value="Genomic_DNA"/>
</dbReference>
<evidence type="ECO:0000313" key="1">
    <source>
        <dbReference type="EMBL" id="KAJ7657501.1"/>
    </source>
</evidence>
<keyword evidence="2" id="KW-1185">Reference proteome</keyword>
<sequence>MHHSHKRPGTIKSNVVHRSSYHRLHYPFKSALMFKNLVYLPTVALIAAVFATMANAEGCYNGGNTNAEACAQFYDDFCDVAAFGTRSACYVLNSGTHCDYSVTGPANAPTYGDCAAAYVWLAYCIVKDCLTSYSCGRGESSYFNLIDKRHDDRQSIFVAVWTTVNHLKEKGYVKSNAPYIAFVLALYATGRCALGVVFISPPYACNPDRRDLWGIARPVHRRRGGRSELRIVRLEKFFAVLFASEFHGPDIDSRWPRRLHSRKPKSTERGISALISILHGAGCSVPPTLREYLNTRALDASAKP</sequence>
<dbReference type="AlphaFoldDB" id="A0AAD7CQ12"/>
<dbReference type="Proteomes" id="UP001221757">
    <property type="component" value="Unassembled WGS sequence"/>
</dbReference>
<reference evidence="1" key="1">
    <citation type="submission" date="2023-03" db="EMBL/GenBank/DDBJ databases">
        <title>Massive genome expansion in bonnet fungi (Mycena s.s.) driven by repeated elements and novel gene families across ecological guilds.</title>
        <authorList>
            <consortium name="Lawrence Berkeley National Laboratory"/>
            <person name="Harder C.B."/>
            <person name="Miyauchi S."/>
            <person name="Viragh M."/>
            <person name="Kuo A."/>
            <person name="Thoen E."/>
            <person name="Andreopoulos B."/>
            <person name="Lu D."/>
            <person name="Skrede I."/>
            <person name="Drula E."/>
            <person name="Henrissat B."/>
            <person name="Morin E."/>
            <person name="Kohler A."/>
            <person name="Barry K."/>
            <person name="LaButti K."/>
            <person name="Morin E."/>
            <person name="Salamov A."/>
            <person name="Lipzen A."/>
            <person name="Mereny Z."/>
            <person name="Hegedus B."/>
            <person name="Baldrian P."/>
            <person name="Stursova M."/>
            <person name="Weitz H."/>
            <person name="Taylor A."/>
            <person name="Grigoriev I.V."/>
            <person name="Nagy L.G."/>
            <person name="Martin F."/>
            <person name="Kauserud H."/>
        </authorList>
    </citation>
    <scope>NUCLEOTIDE SEQUENCE</scope>
    <source>
        <strain evidence="1">CBHHK067</strain>
    </source>
</reference>
<organism evidence="1 2">
    <name type="scientific">Mycena rosella</name>
    <name type="common">Pink bonnet</name>
    <name type="synonym">Agaricus rosellus</name>
    <dbReference type="NCBI Taxonomy" id="1033263"/>
    <lineage>
        <taxon>Eukaryota</taxon>
        <taxon>Fungi</taxon>
        <taxon>Dikarya</taxon>
        <taxon>Basidiomycota</taxon>
        <taxon>Agaricomycotina</taxon>
        <taxon>Agaricomycetes</taxon>
        <taxon>Agaricomycetidae</taxon>
        <taxon>Agaricales</taxon>
        <taxon>Marasmiineae</taxon>
        <taxon>Mycenaceae</taxon>
        <taxon>Mycena</taxon>
    </lineage>
</organism>
<name>A0AAD7CQ12_MYCRO</name>
<accession>A0AAD7CQ12</accession>